<keyword evidence="3 5" id="KW-1133">Transmembrane helix</keyword>
<keyword evidence="7" id="KW-1185">Reference proteome</keyword>
<dbReference type="KEGG" id="sliu:111353178"/>
<feature type="domain" description="TMEM205-like" evidence="6">
    <location>
        <begin position="127"/>
        <end position="223"/>
    </location>
</feature>
<evidence type="ECO:0000256" key="5">
    <source>
        <dbReference type="SAM" id="Phobius"/>
    </source>
</evidence>
<keyword evidence="2 5" id="KW-0812">Transmembrane</keyword>
<dbReference type="RefSeq" id="XP_022821858.1">
    <property type="nucleotide sequence ID" value="XM_022966090.1"/>
</dbReference>
<dbReference type="Pfam" id="PF13664">
    <property type="entry name" value="DUF4149"/>
    <property type="match status" value="1"/>
</dbReference>
<reference evidence="8" key="1">
    <citation type="submission" date="2025-08" db="UniProtKB">
        <authorList>
            <consortium name="RefSeq"/>
        </authorList>
    </citation>
    <scope>IDENTIFICATION</scope>
    <source>
        <strain evidence="8">Ishihara</strain>
        <tissue evidence="8">Whole body</tissue>
    </source>
</reference>
<name>A0A9J7E2L9_SPOLT</name>
<sequence>MCNMCTRDVIESAPAPVAPAHAPSRALDRMKKKHNIVTDPHCSEKQKEVEYQPDLLAVSTKYTKICYDHFKQALVRVQETKAYVIATKTTQPFHVALAVVVLLAWLSRPGNGSISAIRGWRALYVASVATHFGAQVWMTLVSGIVLYFNLPRHEFGRVQTVLFPVYYAFNAVISLLALIAYYRTQCLTHFEHTSWVQLALLLAVFSIESFVRLQLVRPMLRAKHVKTQMEEAAGGGQEVGRLILGELAHCPRYLRVLRTFRAYHSSIAMGTMIALGCSLYSTMIIVDSMCR</sequence>
<gene>
    <name evidence="8" type="primary">LOC111353178</name>
</gene>
<comment type="subcellular location">
    <subcellularLocation>
        <location evidence="1">Membrane</location>
    </subcellularLocation>
</comment>
<dbReference type="PANTHER" id="PTHR23241:SF102">
    <property type="entry name" value="LD23009P"/>
    <property type="match status" value="1"/>
</dbReference>
<feature type="transmembrane region" description="Helical" evidence="5">
    <location>
        <begin position="262"/>
        <end position="286"/>
    </location>
</feature>
<feature type="transmembrane region" description="Helical" evidence="5">
    <location>
        <begin position="194"/>
        <end position="213"/>
    </location>
</feature>
<dbReference type="OrthoDB" id="1641132at2759"/>
<evidence type="ECO:0000313" key="8">
    <source>
        <dbReference type="RefSeq" id="XP_022821858.1"/>
    </source>
</evidence>
<feature type="transmembrane region" description="Helical" evidence="5">
    <location>
        <begin position="93"/>
        <end position="110"/>
    </location>
</feature>
<evidence type="ECO:0000256" key="1">
    <source>
        <dbReference type="ARBA" id="ARBA00004370"/>
    </source>
</evidence>
<feature type="transmembrane region" description="Helical" evidence="5">
    <location>
        <begin position="122"/>
        <end position="148"/>
    </location>
</feature>
<keyword evidence="4 5" id="KW-0472">Membrane</keyword>
<feature type="transmembrane region" description="Helical" evidence="5">
    <location>
        <begin position="160"/>
        <end position="182"/>
    </location>
</feature>
<dbReference type="InterPro" id="IPR025423">
    <property type="entry name" value="TMEM205-like"/>
</dbReference>
<evidence type="ECO:0000256" key="4">
    <source>
        <dbReference type="ARBA" id="ARBA00023136"/>
    </source>
</evidence>
<evidence type="ECO:0000259" key="6">
    <source>
        <dbReference type="Pfam" id="PF13664"/>
    </source>
</evidence>
<dbReference type="AlphaFoldDB" id="A0A9J7E2L9"/>
<evidence type="ECO:0000313" key="7">
    <source>
        <dbReference type="Proteomes" id="UP000301870"/>
    </source>
</evidence>
<dbReference type="PANTHER" id="PTHR23241">
    <property type="entry name" value="LATE EMBRYOGENESIS ABUNDANT PLANTS LEA-RELATED"/>
    <property type="match status" value="1"/>
</dbReference>
<dbReference type="GO" id="GO:0016020">
    <property type="term" value="C:membrane"/>
    <property type="evidence" value="ECO:0007669"/>
    <property type="project" value="UniProtKB-SubCell"/>
</dbReference>
<dbReference type="Proteomes" id="UP000301870">
    <property type="component" value="Chromosome 16"/>
</dbReference>
<evidence type="ECO:0000256" key="2">
    <source>
        <dbReference type="ARBA" id="ARBA00022692"/>
    </source>
</evidence>
<accession>A0A9J7E2L9</accession>
<dbReference type="GeneID" id="111353178"/>
<protein>
    <submittedName>
        <fullName evidence="8">Transmembrane protein 205</fullName>
    </submittedName>
</protein>
<evidence type="ECO:0000256" key="3">
    <source>
        <dbReference type="ARBA" id="ARBA00022989"/>
    </source>
</evidence>
<organism evidence="7 8">
    <name type="scientific">Spodoptera litura</name>
    <name type="common">Asian cotton leafworm</name>
    <dbReference type="NCBI Taxonomy" id="69820"/>
    <lineage>
        <taxon>Eukaryota</taxon>
        <taxon>Metazoa</taxon>
        <taxon>Ecdysozoa</taxon>
        <taxon>Arthropoda</taxon>
        <taxon>Hexapoda</taxon>
        <taxon>Insecta</taxon>
        <taxon>Pterygota</taxon>
        <taxon>Neoptera</taxon>
        <taxon>Endopterygota</taxon>
        <taxon>Lepidoptera</taxon>
        <taxon>Glossata</taxon>
        <taxon>Ditrysia</taxon>
        <taxon>Noctuoidea</taxon>
        <taxon>Noctuidae</taxon>
        <taxon>Amphipyrinae</taxon>
        <taxon>Spodoptera</taxon>
    </lineage>
</organism>
<proteinExistence type="predicted"/>
<dbReference type="InterPro" id="IPR053009">
    <property type="entry name" value="Xanthocillin_Biosynth-Assoc"/>
</dbReference>